<protein>
    <submittedName>
        <fullName evidence="3">Uncharacterized protein</fullName>
    </submittedName>
</protein>
<evidence type="ECO:0000313" key="3">
    <source>
        <dbReference type="EMBL" id="SIS64548.1"/>
    </source>
</evidence>
<keyword evidence="2" id="KW-0472">Membrane</keyword>
<keyword evidence="4" id="KW-1185">Reference proteome</keyword>
<dbReference type="EMBL" id="FTOM01000002">
    <property type="protein sequence ID" value="SIS64548.1"/>
    <property type="molecule type" value="Genomic_DNA"/>
</dbReference>
<organism evidence="3 4">
    <name type="scientific">Phaeovulum vinaykumarii</name>
    <dbReference type="NCBI Taxonomy" id="407234"/>
    <lineage>
        <taxon>Bacteria</taxon>
        <taxon>Pseudomonadati</taxon>
        <taxon>Pseudomonadota</taxon>
        <taxon>Alphaproteobacteria</taxon>
        <taxon>Rhodobacterales</taxon>
        <taxon>Paracoccaceae</taxon>
        <taxon>Phaeovulum</taxon>
    </lineage>
</organism>
<dbReference type="AlphaFoldDB" id="A0A1N7KSG5"/>
<reference evidence="4" key="1">
    <citation type="submission" date="2017-01" db="EMBL/GenBank/DDBJ databases">
        <authorList>
            <person name="Varghese N."/>
            <person name="Submissions S."/>
        </authorList>
    </citation>
    <scope>NUCLEOTIDE SEQUENCE [LARGE SCALE GENOMIC DNA]</scope>
    <source>
        <strain evidence="4">DSM 18714</strain>
    </source>
</reference>
<proteinExistence type="predicted"/>
<keyword evidence="2" id="KW-1133">Transmembrane helix</keyword>
<feature type="region of interest" description="Disordered" evidence="1">
    <location>
        <begin position="1"/>
        <end position="36"/>
    </location>
</feature>
<gene>
    <name evidence="3" type="ORF">SAMN05421795_102120</name>
</gene>
<dbReference type="Proteomes" id="UP000186098">
    <property type="component" value="Unassembled WGS sequence"/>
</dbReference>
<keyword evidence="2" id="KW-0812">Transmembrane</keyword>
<evidence type="ECO:0000256" key="1">
    <source>
        <dbReference type="SAM" id="MobiDB-lite"/>
    </source>
</evidence>
<dbReference type="RefSeq" id="WP_076363832.1">
    <property type="nucleotide sequence ID" value="NZ_FTOM01000002.1"/>
</dbReference>
<evidence type="ECO:0000313" key="4">
    <source>
        <dbReference type="Proteomes" id="UP000186098"/>
    </source>
</evidence>
<evidence type="ECO:0000256" key="2">
    <source>
        <dbReference type="SAM" id="Phobius"/>
    </source>
</evidence>
<name>A0A1N7KSG5_9RHOB</name>
<sequence length="223" mass="22524">MPELPPVAPSSVVVSPQLPPRGEGGQNAAPVVPPPLAGRGDVAQALADLLRTGALELPAQAPNGARALAPFLLGLLSHRGALALVPWPGGDRPTAGRDLAAALEALIGRLPALAAQEPPRTLYILDPGSEGLGADLRARLAAAAHALAAEGVVVFFNSSTPAPLREVLAQRLPPEMPVRAELVTPPGGPRRTPGRLSGPDVVILALAAVILVALFLAFAAAAA</sequence>
<feature type="transmembrane region" description="Helical" evidence="2">
    <location>
        <begin position="201"/>
        <end position="222"/>
    </location>
</feature>
<accession>A0A1N7KSG5</accession>